<feature type="transmembrane region" description="Helical" evidence="1">
    <location>
        <begin position="61"/>
        <end position="81"/>
    </location>
</feature>
<dbReference type="SMART" id="SM00220">
    <property type="entry name" value="S_TKc"/>
    <property type="match status" value="1"/>
</dbReference>
<dbReference type="EMBL" id="CAADRA010005903">
    <property type="protein sequence ID" value="VFT93252.1"/>
    <property type="molecule type" value="Genomic_DNA"/>
</dbReference>
<dbReference type="OrthoDB" id="10261027at2759"/>
<keyword evidence="1" id="KW-0472">Membrane</keyword>
<evidence type="ECO:0000256" key="1">
    <source>
        <dbReference type="SAM" id="Phobius"/>
    </source>
</evidence>
<evidence type="ECO:0000259" key="3">
    <source>
        <dbReference type="PROSITE" id="PS50186"/>
    </source>
</evidence>
<evidence type="ECO:0000313" key="4">
    <source>
        <dbReference type="EMBL" id="KAF0692449.1"/>
    </source>
</evidence>
<feature type="transmembrane region" description="Helical" evidence="1">
    <location>
        <begin position="233"/>
        <end position="253"/>
    </location>
</feature>
<dbReference type="Gene3D" id="1.10.10.10">
    <property type="entry name" value="Winged helix-like DNA-binding domain superfamily/Winged helix DNA-binding domain"/>
    <property type="match status" value="1"/>
</dbReference>
<dbReference type="Gene3D" id="1.10.510.10">
    <property type="entry name" value="Transferase(Phosphotransferase) domain 1"/>
    <property type="match status" value="1"/>
</dbReference>
<feature type="transmembrane region" description="Helical" evidence="1">
    <location>
        <begin position="167"/>
        <end position="188"/>
    </location>
</feature>
<dbReference type="PANTHER" id="PTHR44329:SF289">
    <property type="entry name" value="SERINE_THREONINE-PROTEIN KINASE VIK"/>
    <property type="match status" value="1"/>
</dbReference>
<dbReference type="InterPro" id="IPR036388">
    <property type="entry name" value="WH-like_DNA-bd_sf"/>
</dbReference>
<feature type="domain" description="DEP" evidence="3">
    <location>
        <begin position="637"/>
        <end position="690"/>
    </location>
</feature>
<evidence type="ECO:0000313" key="6">
    <source>
        <dbReference type="Proteomes" id="UP000332933"/>
    </source>
</evidence>
<accession>A0A485L6S8</accession>
<gene>
    <name evidence="5" type="primary">Aste57867_16478</name>
    <name evidence="4" type="ORF">As57867_016421</name>
    <name evidence="5" type="ORF">ASTE57867_16478</name>
</gene>
<dbReference type="AlphaFoldDB" id="A0A485L6S8"/>
<dbReference type="Pfam" id="PF07714">
    <property type="entry name" value="PK_Tyr_Ser-Thr"/>
    <property type="match status" value="1"/>
</dbReference>
<protein>
    <submittedName>
        <fullName evidence="5">Aste57867_16478 protein</fullName>
    </submittedName>
</protein>
<dbReference type="Proteomes" id="UP000332933">
    <property type="component" value="Unassembled WGS sequence"/>
</dbReference>
<dbReference type="GO" id="GO:0005524">
    <property type="term" value="F:ATP binding"/>
    <property type="evidence" value="ECO:0007669"/>
    <property type="project" value="InterPro"/>
</dbReference>
<reference evidence="4" key="2">
    <citation type="submission" date="2019-06" db="EMBL/GenBank/DDBJ databases">
        <title>Genomics analysis of Aphanomyces spp. identifies a new class of oomycete effector associated with host adaptation.</title>
        <authorList>
            <person name="Gaulin E."/>
        </authorList>
    </citation>
    <scope>NUCLEOTIDE SEQUENCE</scope>
    <source>
        <strain evidence="4">CBS 578.67</strain>
    </source>
</reference>
<feature type="transmembrane region" description="Helical" evidence="1">
    <location>
        <begin position="200"/>
        <end position="221"/>
    </location>
</feature>
<sequence length="798" mass="89561">MKSPPLDCSREMYLLTMFRCKSMLCTLELNTFGLKPEPFSFFHQVVNMPNAYLKNFAWLQFVYLTTYAIMSAMALVLVAYLRHNRATALKGDVNANFKIILPAFESLLWVTAAVTGAFALMFAVIAAASIQVPMSARWFQELLPQGRQCCAFLTTCMLLERSLTPRALAHASLFALLLAAVPVVLAYVCDALSLAKPAGFAIQCLVRSCYVLWFVYLFIWPLSRASITTQRQFYAFLLLFYMGVFTYKALFYMGNIDQATYVIFFTAAHDSFTPFFIWRLLRADTDYWRGLSDHAIELQQKLQDTQAMHEIVSAQGLHVLLEVHRKDLIDFAHLQLMRPLATGASARIYVGKLHATTPVAIKVYSPSEISESTIMSFSQEAAVCATLKHPNIVYFHGMCVCPPTICLVYELCRGNLDDALRKASRHTYTEPLWLQLCYMLDAARAVAYLHSFSPPFIHRDIKPANFLLDATNVVKLTDFGESRSMAEDMTHIDLEERTMTVRGSVEYMAPEVIDGKQGQATYTETADIYSLAITLWDILHPGREKYLASNRNHLIVFQMVLDGQRPPIDPEIHPALHDLLENMWNADPVFRPSAKMVVAVLRDLHEDLCGQVAYRLAGSLTYEASSKSNLTVGSRDVSGDELVRCLVDHQYAVESEEAIRLGNSLMDAGCLHHTKHNRAFERQTSYMFASHAGEAVPVHKTPHPAAVLLLEDSMDKPSDMSVLGDTDKQSCRCRKLGQGHAKPKLPRKKMFARQKDMIPHALAVNLLGESGPPGEYYTDFATSSSHITMMLGTARSGD</sequence>
<dbReference type="InterPro" id="IPR011009">
    <property type="entry name" value="Kinase-like_dom_sf"/>
</dbReference>
<dbReference type="PROSITE" id="PS50011">
    <property type="entry name" value="PROTEIN_KINASE_DOM"/>
    <property type="match status" value="1"/>
</dbReference>
<keyword evidence="1" id="KW-1133">Transmembrane helix</keyword>
<keyword evidence="1" id="KW-0812">Transmembrane</keyword>
<feature type="transmembrane region" description="Helical" evidence="1">
    <location>
        <begin position="107"/>
        <end position="130"/>
    </location>
</feature>
<name>A0A485L6S8_9STRA</name>
<feature type="domain" description="Protein kinase" evidence="2">
    <location>
        <begin position="334"/>
        <end position="608"/>
    </location>
</feature>
<keyword evidence="6" id="KW-1185">Reference proteome</keyword>
<evidence type="ECO:0000313" key="5">
    <source>
        <dbReference type="EMBL" id="VFT93252.1"/>
    </source>
</evidence>
<dbReference type="GO" id="GO:0004674">
    <property type="term" value="F:protein serine/threonine kinase activity"/>
    <property type="evidence" value="ECO:0007669"/>
    <property type="project" value="TreeGrafter"/>
</dbReference>
<dbReference type="SUPFAM" id="SSF56112">
    <property type="entry name" value="Protein kinase-like (PK-like)"/>
    <property type="match status" value="1"/>
</dbReference>
<dbReference type="InterPro" id="IPR001245">
    <property type="entry name" value="Ser-Thr/Tyr_kinase_cat_dom"/>
</dbReference>
<evidence type="ECO:0000259" key="2">
    <source>
        <dbReference type="PROSITE" id="PS50011"/>
    </source>
</evidence>
<organism evidence="5 6">
    <name type="scientific">Aphanomyces stellatus</name>
    <dbReference type="NCBI Taxonomy" id="120398"/>
    <lineage>
        <taxon>Eukaryota</taxon>
        <taxon>Sar</taxon>
        <taxon>Stramenopiles</taxon>
        <taxon>Oomycota</taxon>
        <taxon>Saprolegniomycetes</taxon>
        <taxon>Saprolegniales</taxon>
        <taxon>Verrucalvaceae</taxon>
        <taxon>Aphanomyces</taxon>
    </lineage>
</organism>
<dbReference type="PROSITE" id="PS00108">
    <property type="entry name" value="PROTEIN_KINASE_ST"/>
    <property type="match status" value="1"/>
</dbReference>
<dbReference type="InterPro" id="IPR000719">
    <property type="entry name" value="Prot_kinase_dom"/>
</dbReference>
<dbReference type="PROSITE" id="PS50186">
    <property type="entry name" value="DEP"/>
    <property type="match status" value="1"/>
</dbReference>
<dbReference type="InterPro" id="IPR000591">
    <property type="entry name" value="DEP_dom"/>
</dbReference>
<dbReference type="InterPro" id="IPR008271">
    <property type="entry name" value="Ser/Thr_kinase_AS"/>
</dbReference>
<dbReference type="InterPro" id="IPR051681">
    <property type="entry name" value="Ser/Thr_Kinases-Pseudokinases"/>
</dbReference>
<dbReference type="GO" id="GO:0035556">
    <property type="term" value="P:intracellular signal transduction"/>
    <property type="evidence" value="ECO:0007669"/>
    <property type="project" value="InterPro"/>
</dbReference>
<reference evidence="5 6" key="1">
    <citation type="submission" date="2019-03" db="EMBL/GenBank/DDBJ databases">
        <authorList>
            <person name="Gaulin E."/>
            <person name="Dumas B."/>
        </authorList>
    </citation>
    <scope>NUCLEOTIDE SEQUENCE [LARGE SCALE GENOMIC DNA]</scope>
    <source>
        <strain evidence="5">CBS 568.67</strain>
    </source>
</reference>
<dbReference type="PANTHER" id="PTHR44329">
    <property type="entry name" value="SERINE/THREONINE-PROTEIN KINASE TNNI3K-RELATED"/>
    <property type="match status" value="1"/>
</dbReference>
<dbReference type="EMBL" id="VJMH01005882">
    <property type="protein sequence ID" value="KAF0692449.1"/>
    <property type="molecule type" value="Genomic_DNA"/>
</dbReference>
<proteinExistence type="predicted"/>
<dbReference type="Gene3D" id="3.30.200.20">
    <property type="entry name" value="Phosphorylase Kinase, domain 1"/>
    <property type="match status" value="1"/>
</dbReference>